<evidence type="ECO:0000256" key="5">
    <source>
        <dbReference type="ARBA" id="ARBA00023284"/>
    </source>
</evidence>
<dbReference type="PANTHER" id="PTHR13887:SF14">
    <property type="entry name" value="DISULFIDE BOND FORMATION PROTEIN D"/>
    <property type="match status" value="1"/>
</dbReference>
<organism evidence="7 8">
    <name type="scientific">Uliginosibacterium paludis</name>
    <dbReference type="NCBI Taxonomy" id="1615952"/>
    <lineage>
        <taxon>Bacteria</taxon>
        <taxon>Pseudomonadati</taxon>
        <taxon>Pseudomonadota</taxon>
        <taxon>Betaproteobacteria</taxon>
        <taxon>Rhodocyclales</taxon>
        <taxon>Zoogloeaceae</taxon>
        <taxon>Uliginosibacterium</taxon>
    </lineage>
</organism>
<evidence type="ECO:0000256" key="1">
    <source>
        <dbReference type="ARBA" id="ARBA00005791"/>
    </source>
</evidence>
<name>A0ABV2CLE7_9RHOO</name>
<evidence type="ECO:0000256" key="4">
    <source>
        <dbReference type="ARBA" id="ARBA00023157"/>
    </source>
</evidence>
<evidence type="ECO:0000259" key="6">
    <source>
        <dbReference type="Pfam" id="PF13462"/>
    </source>
</evidence>
<sequence>MKRSLIVIGAAATLIAAFVAGAYFYTARQNAEVTTAAQSVDSPFKRVGTPSMGNPDAKVEITEFFDPACEACRAFYPHVKRLLGEHSGKVRLTLRYAAFHEGSDYVVKLLEAARLQGQEIYLKTLEATLSAQPMWAEHGRPQPQKVWDALASTGLDIERARRDMERPEIAARLQQDTADIVALKVRQTPTFFINGKPLRNFGQDGLSFQLREEIAASYP</sequence>
<dbReference type="InterPro" id="IPR036249">
    <property type="entry name" value="Thioredoxin-like_sf"/>
</dbReference>
<protein>
    <submittedName>
        <fullName evidence="7">Thioredoxin domain-containing protein</fullName>
    </submittedName>
</protein>
<dbReference type="Gene3D" id="3.40.30.10">
    <property type="entry name" value="Glutaredoxin"/>
    <property type="match status" value="1"/>
</dbReference>
<evidence type="ECO:0000256" key="2">
    <source>
        <dbReference type="ARBA" id="ARBA00022729"/>
    </source>
</evidence>
<comment type="similarity">
    <text evidence="1">Belongs to the thioredoxin family. DsbA subfamily.</text>
</comment>
<dbReference type="Pfam" id="PF13462">
    <property type="entry name" value="Thioredoxin_4"/>
    <property type="match status" value="1"/>
</dbReference>
<keyword evidence="5" id="KW-0676">Redox-active center</keyword>
<dbReference type="EMBL" id="JBEWLZ010000001">
    <property type="protein sequence ID" value="MET1488713.1"/>
    <property type="molecule type" value="Genomic_DNA"/>
</dbReference>
<accession>A0ABV2CLE7</accession>
<keyword evidence="3" id="KW-0560">Oxidoreductase</keyword>
<evidence type="ECO:0000313" key="7">
    <source>
        <dbReference type="EMBL" id="MET1488713.1"/>
    </source>
</evidence>
<comment type="caution">
    <text evidence="7">The sequence shown here is derived from an EMBL/GenBank/DDBJ whole genome shotgun (WGS) entry which is preliminary data.</text>
</comment>
<keyword evidence="2" id="KW-0732">Signal</keyword>
<evidence type="ECO:0000313" key="8">
    <source>
        <dbReference type="Proteomes" id="UP001548590"/>
    </source>
</evidence>
<dbReference type="SUPFAM" id="SSF52833">
    <property type="entry name" value="Thioredoxin-like"/>
    <property type="match status" value="1"/>
</dbReference>
<dbReference type="Proteomes" id="UP001548590">
    <property type="component" value="Unassembled WGS sequence"/>
</dbReference>
<dbReference type="RefSeq" id="WP_345927077.1">
    <property type="nucleotide sequence ID" value="NZ_JBDIVF010000003.1"/>
</dbReference>
<dbReference type="InterPro" id="IPR012336">
    <property type="entry name" value="Thioredoxin-like_fold"/>
</dbReference>
<feature type="domain" description="Thioredoxin-like fold" evidence="6">
    <location>
        <begin position="47"/>
        <end position="199"/>
    </location>
</feature>
<proteinExistence type="inferred from homology"/>
<dbReference type="PANTHER" id="PTHR13887">
    <property type="entry name" value="GLUTATHIONE S-TRANSFERASE KAPPA"/>
    <property type="match status" value="1"/>
</dbReference>
<keyword evidence="4" id="KW-1015">Disulfide bond</keyword>
<evidence type="ECO:0000256" key="3">
    <source>
        <dbReference type="ARBA" id="ARBA00023002"/>
    </source>
</evidence>
<reference evidence="7 8" key="1">
    <citation type="submission" date="2024-07" db="EMBL/GenBank/DDBJ databases">
        <title>Uliginosibacterium paludis KCTC:42655.</title>
        <authorList>
            <person name="Kim M.K."/>
        </authorList>
    </citation>
    <scope>NUCLEOTIDE SEQUENCE [LARGE SCALE GENOMIC DNA]</scope>
    <source>
        <strain evidence="7 8">KCTC 42655</strain>
    </source>
</reference>
<gene>
    <name evidence="7" type="ORF">ABVT11_02655</name>
</gene>
<keyword evidence="8" id="KW-1185">Reference proteome</keyword>